<dbReference type="Gene3D" id="1.10.10.10">
    <property type="entry name" value="Winged helix-like DNA-binding domain superfamily/Winged helix DNA-binding domain"/>
    <property type="match status" value="1"/>
</dbReference>
<dbReference type="Proteomes" id="UP000266313">
    <property type="component" value="Chromosome"/>
</dbReference>
<evidence type="ECO:0000256" key="5">
    <source>
        <dbReference type="ARBA" id="ARBA00023136"/>
    </source>
</evidence>
<accession>A0A250KZY4</accession>
<reference evidence="7 8" key="1">
    <citation type="submission" date="2016-12" db="EMBL/GenBank/DDBJ databases">
        <title>Genome sequencing of Methylocaldum marinum.</title>
        <authorList>
            <person name="Takeuchi M."/>
            <person name="Kamagata Y."/>
            <person name="Hiraoka S."/>
            <person name="Oshima K."/>
            <person name="Hattori M."/>
            <person name="Iwasaki W."/>
        </authorList>
    </citation>
    <scope>NUCLEOTIDE SEQUENCE [LARGE SCALE GENOMIC DNA]</scope>
    <source>
        <strain evidence="7 8">S8</strain>
    </source>
</reference>
<dbReference type="PANTHER" id="PTHR30213:SF0">
    <property type="entry name" value="UPF0761 MEMBRANE PROTEIN YIHY"/>
    <property type="match status" value="1"/>
</dbReference>
<feature type="transmembrane region" description="Helical" evidence="6">
    <location>
        <begin position="103"/>
        <end position="125"/>
    </location>
</feature>
<feature type="transmembrane region" description="Helical" evidence="6">
    <location>
        <begin position="220"/>
        <end position="240"/>
    </location>
</feature>
<evidence type="ECO:0000256" key="3">
    <source>
        <dbReference type="ARBA" id="ARBA00022692"/>
    </source>
</evidence>
<feature type="transmembrane region" description="Helical" evidence="6">
    <location>
        <begin position="145"/>
        <end position="167"/>
    </location>
</feature>
<dbReference type="OrthoDB" id="9808671at2"/>
<feature type="transmembrane region" description="Helical" evidence="6">
    <location>
        <begin position="44"/>
        <end position="66"/>
    </location>
</feature>
<evidence type="ECO:0000256" key="6">
    <source>
        <dbReference type="SAM" id="Phobius"/>
    </source>
</evidence>
<evidence type="ECO:0000256" key="1">
    <source>
        <dbReference type="ARBA" id="ARBA00004651"/>
    </source>
</evidence>
<dbReference type="AlphaFoldDB" id="A0A250KZY4"/>
<keyword evidence="8" id="KW-1185">Reference proteome</keyword>
<feature type="transmembrane region" description="Helical" evidence="6">
    <location>
        <begin position="187"/>
        <end position="208"/>
    </location>
</feature>
<evidence type="ECO:0000256" key="4">
    <source>
        <dbReference type="ARBA" id="ARBA00022989"/>
    </source>
</evidence>
<comment type="subcellular location">
    <subcellularLocation>
        <location evidence="1">Cell membrane</location>
        <topology evidence="1">Multi-pass membrane protein</topology>
    </subcellularLocation>
</comment>
<dbReference type="GO" id="GO:0005886">
    <property type="term" value="C:plasma membrane"/>
    <property type="evidence" value="ECO:0007669"/>
    <property type="project" value="UniProtKB-SubCell"/>
</dbReference>
<gene>
    <name evidence="7" type="ORF">sS8_5255</name>
</gene>
<dbReference type="EMBL" id="AP017928">
    <property type="protein sequence ID" value="BBA37177.1"/>
    <property type="molecule type" value="Genomic_DNA"/>
</dbReference>
<organism evidence="7 8">
    <name type="scientific">Methylocaldum marinum</name>
    <dbReference type="NCBI Taxonomy" id="1432792"/>
    <lineage>
        <taxon>Bacteria</taxon>
        <taxon>Pseudomonadati</taxon>
        <taxon>Pseudomonadota</taxon>
        <taxon>Gammaproteobacteria</taxon>
        <taxon>Methylococcales</taxon>
        <taxon>Methylococcaceae</taxon>
        <taxon>Methylocaldum</taxon>
    </lineage>
</organism>
<name>A0A250KZY4_9GAMM</name>
<dbReference type="InterPro" id="IPR017039">
    <property type="entry name" value="Virul_fac_BrkB"/>
</dbReference>
<feature type="transmembrane region" description="Helical" evidence="6">
    <location>
        <begin position="252"/>
        <end position="275"/>
    </location>
</feature>
<proteinExistence type="predicted"/>
<keyword evidence="3 6" id="KW-0812">Transmembrane</keyword>
<keyword evidence="2" id="KW-1003">Cell membrane</keyword>
<keyword evidence="4 6" id="KW-1133">Transmembrane helix</keyword>
<protein>
    <submittedName>
        <fullName evidence="7">Ribonuclease BN</fullName>
    </submittedName>
</protein>
<keyword evidence="5 6" id="KW-0472">Membrane</keyword>
<evidence type="ECO:0000313" key="7">
    <source>
        <dbReference type="EMBL" id="BBA37177.1"/>
    </source>
</evidence>
<dbReference type="KEGG" id="mmai:sS8_5255"/>
<dbReference type="RefSeq" id="WP_119632207.1">
    <property type="nucleotide sequence ID" value="NZ_AP017928.1"/>
</dbReference>
<sequence>MKSRPWPSINRESLRSGFGVLSALIRRLISDVQKGGLDYRAMSLVYTTLLSLAPLLAVSFSVLKAFGVHNEMEPLLLELVAPLGRQGEEIVERVLGFVTNMRVGVLGFVGFAMLFYIVLSLLQKIEESFNYVWRAKKLRSFQRRFSDYLSVLLVGPVLVFSALGLMASMASTEIAQTIISQEPFGTLYYLLGLILPYLLIIGAFTFAYRFLPNTNVNLRSALVGGFAAALGWRAAGWLFAEFVANSAKYEAIYSSFAILVVFMIWIYVSWLILLIGAQISFYHQHPRYIYLAEREVTLCFHLFERLSFLIMYLIADHFHRGERPWTVETLSQRLALPDLVIEKIVDVFKARNLILVAAETQAGLIPARDLSTMAVNEILEAIRTSPTEALPINKDALSVSAVDHLLAKLHTCTVQAAEGVSLKDLVDA</sequence>
<evidence type="ECO:0000256" key="2">
    <source>
        <dbReference type="ARBA" id="ARBA00022475"/>
    </source>
</evidence>
<evidence type="ECO:0000313" key="8">
    <source>
        <dbReference type="Proteomes" id="UP000266313"/>
    </source>
</evidence>
<dbReference type="NCBIfam" id="TIGR00765">
    <property type="entry name" value="yihY_not_rbn"/>
    <property type="match status" value="1"/>
</dbReference>
<dbReference type="PANTHER" id="PTHR30213">
    <property type="entry name" value="INNER MEMBRANE PROTEIN YHJD"/>
    <property type="match status" value="1"/>
</dbReference>
<dbReference type="InterPro" id="IPR036388">
    <property type="entry name" value="WH-like_DNA-bd_sf"/>
</dbReference>
<dbReference type="Pfam" id="PF03631">
    <property type="entry name" value="Virul_fac_BrkB"/>
    <property type="match status" value="1"/>
</dbReference>